<dbReference type="GO" id="GO:0016787">
    <property type="term" value="F:hydrolase activity"/>
    <property type="evidence" value="ECO:0007669"/>
    <property type="project" value="UniProtKB-KW"/>
</dbReference>
<dbReference type="Pfam" id="PF13359">
    <property type="entry name" value="DDE_Tnp_4"/>
    <property type="match status" value="2"/>
</dbReference>
<dbReference type="AlphaFoldDB" id="A0A6J2XKD8"/>
<dbReference type="InParanoid" id="A0A6J2XKD8"/>
<dbReference type="GO" id="GO:0046872">
    <property type="term" value="F:metal ion binding"/>
    <property type="evidence" value="ECO:0007669"/>
    <property type="project" value="UniProtKB-KW"/>
</dbReference>
<evidence type="ECO:0000256" key="2">
    <source>
        <dbReference type="ARBA" id="ARBA00004123"/>
    </source>
</evidence>
<evidence type="ECO:0000313" key="10">
    <source>
        <dbReference type="RefSeq" id="XP_030751380.1"/>
    </source>
</evidence>
<organism evidence="9 10">
    <name type="scientific">Sitophilus oryzae</name>
    <name type="common">Rice weevil</name>
    <name type="synonym">Curculio oryzae</name>
    <dbReference type="NCBI Taxonomy" id="7048"/>
    <lineage>
        <taxon>Eukaryota</taxon>
        <taxon>Metazoa</taxon>
        <taxon>Ecdysozoa</taxon>
        <taxon>Arthropoda</taxon>
        <taxon>Hexapoda</taxon>
        <taxon>Insecta</taxon>
        <taxon>Pterygota</taxon>
        <taxon>Neoptera</taxon>
        <taxon>Endopterygota</taxon>
        <taxon>Coleoptera</taxon>
        <taxon>Polyphaga</taxon>
        <taxon>Cucujiformia</taxon>
        <taxon>Curculionidae</taxon>
        <taxon>Dryophthorinae</taxon>
        <taxon>Sitophilus</taxon>
    </lineage>
</organism>
<feature type="domain" description="DDE Tnp4" evidence="8">
    <location>
        <begin position="79"/>
        <end position="194"/>
    </location>
</feature>
<accession>A0A6J2XKD8</accession>
<comment type="similarity">
    <text evidence="3">Belongs to the HARBI1 family.</text>
</comment>
<dbReference type="PANTHER" id="PTHR22930:SF284">
    <property type="entry name" value="DDE TNP4 DOMAIN-CONTAINING PROTEIN"/>
    <property type="match status" value="1"/>
</dbReference>
<dbReference type="FunCoup" id="A0A6J2XKD8">
    <property type="interactions" value="1"/>
</dbReference>
<evidence type="ECO:0000256" key="1">
    <source>
        <dbReference type="ARBA" id="ARBA00001968"/>
    </source>
</evidence>
<dbReference type="RefSeq" id="XP_030751380.1">
    <property type="nucleotide sequence ID" value="XM_030895520.1"/>
</dbReference>
<evidence type="ECO:0000256" key="4">
    <source>
        <dbReference type="ARBA" id="ARBA00022722"/>
    </source>
</evidence>
<dbReference type="InterPro" id="IPR027806">
    <property type="entry name" value="HARBI1_dom"/>
</dbReference>
<evidence type="ECO:0000256" key="5">
    <source>
        <dbReference type="ARBA" id="ARBA00022723"/>
    </source>
</evidence>
<dbReference type="KEGG" id="soy:115878910"/>
<evidence type="ECO:0000256" key="6">
    <source>
        <dbReference type="ARBA" id="ARBA00022801"/>
    </source>
</evidence>
<evidence type="ECO:0000259" key="8">
    <source>
        <dbReference type="Pfam" id="PF13359"/>
    </source>
</evidence>
<proteinExistence type="inferred from homology"/>
<keyword evidence="7" id="KW-0539">Nucleus</keyword>
<keyword evidence="4" id="KW-0540">Nuclease</keyword>
<dbReference type="InterPro" id="IPR045249">
    <property type="entry name" value="HARBI1-like"/>
</dbReference>
<name>A0A6J2XKD8_SITOR</name>
<dbReference type="GeneID" id="115878910"/>
<keyword evidence="6" id="KW-0378">Hydrolase</keyword>
<feature type="domain" description="DDE Tnp4" evidence="8">
    <location>
        <begin position="354"/>
        <end position="518"/>
    </location>
</feature>
<keyword evidence="9" id="KW-1185">Reference proteome</keyword>
<protein>
    <submittedName>
        <fullName evidence="10">Uncharacterized protein LOC115878910</fullName>
    </submittedName>
</protein>
<dbReference type="GO" id="GO:0005634">
    <property type="term" value="C:nucleus"/>
    <property type="evidence" value="ECO:0007669"/>
    <property type="project" value="UniProtKB-SubCell"/>
</dbReference>
<evidence type="ECO:0000256" key="3">
    <source>
        <dbReference type="ARBA" id="ARBA00006958"/>
    </source>
</evidence>
<dbReference type="GO" id="GO:0004518">
    <property type="term" value="F:nuclease activity"/>
    <property type="evidence" value="ECO:0007669"/>
    <property type="project" value="UniProtKB-KW"/>
</dbReference>
<dbReference type="OrthoDB" id="6716851at2759"/>
<comment type="cofactor">
    <cofactor evidence="1">
        <name>a divalent metal cation</name>
        <dbReference type="ChEBI" id="CHEBI:60240"/>
    </cofactor>
</comment>
<gene>
    <name evidence="10" type="primary">LOC115878910</name>
</gene>
<reference evidence="10" key="1">
    <citation type="submission" date="2025-08" db="UniProtKB">
        <authorList>
            <consortium name="RefSeq"/>
        </authorList>
    </citation>
    <scope>IDENTIFICATION</scope>
    <source>
        <tissue evidence="10">Gonads</tissue>
    </source>
</reference>
<dbReference type="PANTHER" id="PTHR22930">
    <property type="match status" value="1"/>
</dbReference>
<sequence>MVDTLIFKQFQEIKSLIQNSKKELKEDIKTVREDLSIQTEVLKESITVIQSIRNGTRVAEYPVRILYPLEFSQLFGSDRCIILMAVVDANYCLSYIDVGTNGRVNDARVFSKSSFYEAMEQNILHLPSNGVFVADDAFPLRTNILKPYSRSGPITECQQIFNYRLSRARRIVENAFGILTSRFRIFEKPIPLATNHYITPGNVDTEDITVGRVTKGSWRDAQIHGIAPLNYVKKQEPDDYKNYFRMNGEIYDLLLHLVSPYITKENTNMREAIPATERFAVTLRFLATGRSFEDLKFSTIISPTTISEIVMDTCEAIIRVLKDYIKLPRTQDEWRNVALEFGRKWQFWNCIGAVDGKHINIVKPANSGSRYFNYKGYFSIVLMAIVNANYEFMLVDCGTNGRVSDGGAIHNTTFWELFQNNLLDISEPSSIPHTNTKYPYVFLGDDAFQMGNNFLKPYNREHATRTDRIFNYRLSRARRVVENAFGILVTRFGIFQKPIKLSPEKVATITIACCYLHNFLMRKGSVDYYKNTLISENITTGQCDTGCDRTEFTLTGLKHGLFRNPTNRAKEIRDLYRNYFNQEGQVDWQNTVI</sequence>
<evidence type="ECO:0000313" key="9">
    <source>
        <dbReference type="Proteomes" id="UP000504635"/>
    </source>
</evidence>
<keyword evidence="5" id="KW-0479">Metal-binding</keyword>
<evidence type="ECO:0000256" key="7">
    <source>
        <dbReference type="ARBA" id="ARBA00023242"/>
    </source>
</evidence>
<dbReference type="Proteomes" id="UP000504635">
    <property type="component" value="Unplaced"/>
</dbReference>
<comment type="subcellular location">
    <subcellularLocation>
        <location evidence="2">Nucleus</location>
    </subcellularLocation>
</comment>